<gene>
    <name evidence="2" type="ORF">EJ04DRAFT_598839</name>
</gene>
<dbReference type="SUPFAM" id="SSF50249">
    <property type="entry name" value="Nucleic acid-binding proteins"/>
    <property type="match status" value="1"/>
</dbReference>
<proteinExistence type="predicted"/>
<protein>
    <submittedName>
        <fullName evidence="2">Uncharacterized protein</fullName>
    </submittedName>
</protein>
<reference evidence="2" key="1">
    <citation type="journal article" date="2020" name="Stud. Mycol.">
        <title>101 Dothideomycetes genomes: a test case for predicting lifestyles and emergence of pathogens.</title>
        <authorList>
            <person name="Haridas S."/>
            <person name="Albert R."/>
            <person name="Binder M."/>
            <person name="Bloem J."/>
            <person name="Labutti K."/>
            <person name="Salamov A."/>
            <person name="Andreopoulos B."/>
            <person name="Baker S."/>
            <person name="Barry K."/>
            <person name="Bills G."/>
            <person name="Bluhm B."/>
            <person name="Cannon C."/>
            <person name="Castanera R."/>
            <person name="Culley D."/>
            <person name="Daum C."/>
            <person name="Ezra D."/>
            <person name="Gonzalez J."/>
            <person name="Henrissat B."/>
            <person name="Kuo A."/>
            <person name="Liang C."/>
            <person name="Lipzen A."/>
            <person name="Lutzoni F."/>
            <person name="Magnuson J."/>
            <person name="Mondo S."/>
            <person name="Nolan M."/>
            <person name="Ohm R."/>
            <person name="Pangilinan J."/>
            <person name="Park H.-J."/>
            <person name="Ramirez L."/>
            <person name="Alfaro M."/>
            <person name="Sun H."/>
            <person name="Tritt A."/>
            <person name="Yoshinaga Y."/>
            <person name="Zwiers L.-H."/>
            <person name="Turgeon B."/>
            <person name="Goodwin S."/>
            <person name="Spatafora J."/>
            <person name="Crous P."/>
            <person name="Grigoriev I."/>
        </authorList>
    </citation>
    <scope>NUCLEOTIDE SEQUENCE</scope>
    <source>
        <strain evidence="2">CBS 125425</strain>
    </source>
</reference>
<dbReference type="OrthoDB" id="3248508at2759"/>
<evidence type="ECO:0000256" key="1">
    <source>
        <dbReference type="SAM" id="MobiDB-lite"/>
    </source>
</evidence>
<dbReference type="EMBL" id="ML996129">
    <property type="protein sequence ID" value="KAF2736092.1"/>
    <property type="molecule type" value="Genomic_DNA"/>
</dbReference>
<organism evidence="2 3">
    <name type="scientific">Polyplosphaeria fusca</name>
    <dbReference type="NCBI Taxonomy" id="682080"/>
    <lineage>
        <taxon>Eukaryota</taxon>
        <taxon>Fungi</taxon>
        <taxon>Dikarya</taxon>
        <taxon>Ascomycota</taxon>
        <taxon>Pezizomycotina</taxon>
        <taxon>Dothideomycetes</taxon>
        <taxon>Pleosporomycetidae</taxon>
        <taxon>Pleosporales</taxon>
        <taxon>Tetraplosphaeriaceae</taxon>
        <taxon>Polyplosphaeria</taxon>
    </lineage>
</organism>
<dbReference type="AlphaFoldDB" id="A0A9P4V188"/>
<comment type="caution">
    <text evidence="2">The sequence shown here is derived from an EMBL/GenBank/DDBJ whole genome shotgun (WGS) entry which is preliminary data.</text>
</comment>
<dbReference type="InterPro" id="IPR012340">
    <property type="entry name" value="NA-bd_OB-fold"/>
</dbReference>
<dbReference type="Proteomes" id="UP000799444">
    <property type="component" value="Unassembled WGS sequence"/>
</dbReference>
<dbReference type="GO" id="GO:0003697">
    <property type="term" value="F:single-stranded DNA binding"/>
    <property type="evidence" value="ECO:0007669"/>
    <property type="project" value="TreeGrafter"/>
</dbReference>
<feature type="region of interest" description="Disordered" evidence="1">
    <location>
        <begin position="57"/>
        <end position="84"/>
    </location>
</feature>
<name>A0A9P4V188_9PLEO</name>
<keyword evidence="3" id="KW-1185">Reference proteome</keyword>
<dbReference type="InterPro" id="IPR052469">
    <property type="entry name" value="MEIOB"/>
</dbReference>
<sequence length="548" mass="60682">MTRPFLPPLSTQSLARMPMPLPRHCLHLLFHIPVVIQERTIMPPQYPSIQSYYSSSTAKSSSSQLPPSPLPSSSTGHQPGDGFTAEELETSVQPLSAQWTPPQKYEEIEIGLLEPGPKHLTFKGRVVNFYNQLKPSKKPQAAQGLLKIMVGDHTGAITIRLYYSEIDYKVHLGQLVTVFTVHISHGEQASLAPTAAPLFTSIFPERERSTYAMFYENDDDDTAFRRPPGCEGNPGLSGLMTLKNFTNGGYDVDDCKLLVCVKSIGARKKYTNKKGFTSELINVGVFDDTADASLTLYASASASPSYWQPSRTVLLISNPAWRIDRIAKLSLGPNARIDVDPDMADALWLRSLAQRLTKREHVNPPFPEGMFDLEAAESAPVRILYTLAEIDELYASITTVLTNQLTIPALAQTQKRFTGYISVLLTTIDLVSNLRSQRLMSTECCGIPLYANATTATCPQCNTPTPLRLNPKILGPILDETAQLQAAKFLFSDTAWTQLLGRTPQQLVETPVDVLKGMELRMRFVRVSMGFGWCVGEVGRLCIWCVKP</sequence>
<dbReference type="PANTHER" id="PTHR21166">
    <property type="entry name" value="CELL DIVISION CONTROL PROTEIN 24 OB DOMAIN-CONTAINING PROTEIN-RELATED"/>
    <property type="match status" value="1"/>
</dbReference>
<evidence type="ECO:0000313" key="3">
    <source>
        <dbReference type="Proteomes" id="UP000799444"/>
    </source>
</evidence>
<dbReference type="GO" id="GO:0000712">
    <property type="term" value="P:resolution of meiotic recombination intermediates"/>
    <property type="evidence" value="ECO:0007669"/>
    <property type="project" value="TreeGrafter"/>
</dbReference>
<dbReference type="GO" id="GO:0008310">
    <property type="term" value="F:single-stranded DNA 3'-5' DNA exonuclease activity"/>
    <property type="evidence" value="ECO:0007669"/>
    <property type="project" value="TreeGrafter"/>
</dbReference>
<accession>A0A9P4V188</accession>
<dbReference type="PANTHER" id="PTHR21166:SF2">
    <property type="entry name" value="CELL DIVISION CONTROL PROTEIN 24 OB DOMAIN-CONTAINING PROTEIN-RELATED"/>
    <property type="match status" value="1"/>
</dbReference>
<evidence type="ECO:0000313" key="2">
    <source>
        <dbReference type="EMBL" id="KAF2736092.1"/>
    </source>
</evidence>